<feature type="transmembrane region" description="Helical" evidence="1">
    <location>
        <begin position="131"/>
        <end position="156"/>
    </location>
</feature>
<dbReference type="EMBL" id="VSSQ01006473">
    <property type="protein sequence ID" value="MPM32821.1"/>
    <property type="molecule type" value="Genomic_DNA"/>
</dbReference>
<name>A0A644YYA0_9ZZZZ</name>
<feature type="transmembrane region" description="Helical" evidence="1">
    <location>
        <begin position="195"/>
        <end position="213"/>
    </location>
</feature>
<comment type="caution">
    <text evidence="2">The sequence shown here is derived from an EMBL/GenBank/DDBJ whole genome shotgun (WGS) entry which is preliminary data.</text>
</comment>
<keyword evidence="1" id="KW-1133">Transmembrane helix</keyword>
<evidence type="ECO:0000256" key="1">
    <source>
        <dbReference type="SAM" id="Phobius"/>
    </source>
</evidence>
<accession>A0A644YYA0</accession>
<protein>
    <submittedName>
        <fullName evidence="2">Uncharacterized protein</fullName>
    </submittedName>
</protein>
<proteinExistence type="predicted"/>
<evidence type="ECO:0000313" key="2">
    <source>
        <dbReference type="EMBL" id="MPM32821.1"/>
    </source>
</evidence>
<feature type="transmembrane region" description="Helical" evidence="1">
    <location>
        <begin position="7"/>
        <end position="31"/>
    </location>
</feature>
<dbReference type="AlphaFoldDB" id="A0A644YYA0"/>
<sequence length="222" mass="24224">MMGMNKVLNILGKIGPIIIIVVITVSIITIFKNFDNLDKVPQVLDRININRAVNSWWMSGIIYSGLNIIFVTQFLVGAGSSLKYDSSCKWGGIIGGVAFMGAAMFINIAFLSDINNVYKLDIPTLYMAKNVSTIVANIFTIILVAEIYTTAAPLLWNVCSSFAKEKTVKFNIIAVGCTVLGIIGGSLPFAKLVNIMYPISGIVGIFIIIGLVCRKFRFTIII</sequence>
<feature type="transmembrane region" description="Helical" evidence="1">
    <location>
        <begin position="56"/>
        <end position="78"/>
    </location>
</feature>
<dbReference type="PANTHER" id="PTHR37814:SF1">
    <property type="entry name" value="MEMBRANE PROTEIN"/>
    <property type="match status" value="1"/>
</dbReference>
<feature type="transmembrane region" description="Helical" evidence="1">
    <location>
        <begin position="90"/>
        <end position="111"/>
    </location>
</feature>
<reference evidence="2" key="1">
    <citation type="submission" date="2019-08" db="EMBL/GenBank/DDBJ databases">
        <authorList>
            <person name="Kucharzyk K."/>
            <person name="Murdoch R.W."/>
            <person name="Higgins S."/>
            <person name="Loffler F."/>
        </authorList>
    </citation>
    <scope>NUCLEOTIDE SEQUENCE</scope>
</reference>
<dbReference type="InterPro" id="IPR038728">
    <property type="entry name" value="YkvI-like"/>
</dbReference>
<feature type="transmembrane region" description="Helical" evidence="1">
    <location>
        <begin position="168"/>
        <end position="189"/>
    </location>
</feature>
<organism evidence="2">
    <name type="scientific">bioreactor metagenome</name>
    <dbReference type="NCBI Taxonomy" id="1076179"/>
    <lineage>
        <taxon>unclassified sequences</taxon>
        <taxon>metagenomes</taxon>
        <taxon>ecological metagenomes</taxon>
    </lineage>
</organism>
<gene>
    <name evidence="2" type="ORF">SDC9_79387</name>
</gene>
<keyword evidence="1" id="KW-0472">Membrane</keyword>
<keyword evidence="1" id="KW-0812">Transmembrane</keyword>
<dbReference type="PANTHER" id="PTHR37814">
    <property type="entry name" value="CONSERVED MEMBRANE PROTEIN"/>
    <property type="match status" value="1"/>
</dbReference>